<dbReference type="RefSeq" id="WP_079642887.1">
    <property type="nucleotide sequence ID" value="NZ_FUZF01000007.1"/>
</dbReference>
<evidence type="ECO:0000256" key="6">
    <source>
        <dbReference type="SAM" id="SignalP"/>
    </source>
</evidence>
<protein>
    <submittedName>
        <fullName evidence="9">SusD family protein</fullName>
    </submittedName>
</protein>
<feature type="domain" description="RagB/SusD" evidence="7">
    <location>
        <begin position="333"/>
        <end position="443"/>
    </location>
</feature>
<evidence type="ECO:0000256" key="1">
    <source>
        <dbReference type="ARBA" id="ARBA00004442"/>
    </source>
</evidence>
<evidence type="ECO:0000256" key="3">
    <source>
        <dbReference type="ARBA" id="ARBA00022729"/>
    </source>
</evidence>
<dbReference type="PROSITE" id="PS51257">
    <property type="entry name" value="PROKAR_LIPOPROTEIN"/>
    <property type="match status" value="1"/>
</dbReference>
<name>A0A1T5DGP8_9SPHI</name>
<feature type="chain" id="PRO_5013295726" evidence="6">
    <location>
        <begin position="22"/>
        <end position="474"/>
    </location>
</feature>
<evidence type="ECO:0000256" key="5">
    <source>
        <dbReference type="ARBA" id="ARBA00023237"/>
    </source>
</evidence>
<feature type="domain" description="SusD-like N-terminal" evidence="8">
    <location>
        <begin position="22"/>
        <end position="238"/>
    </location>
</feature>
<dbReference type="Gene3D" id="1.25.40.390">
    <property type="match status" value="1"/>
</dbReference>
<dbReference type="EMBL" id="FUZF01000007">
    <property type="protein sequence ID" value="SKB70751.1"/>
    <property type="molecule type" value="Genomic_DNA"/>
</dbReference>
<evidence type="ECO:0000259" key="7">
    <source>
        <dbReference type="Pfam" id="PF07980"/>
    </source>
</evidence>
<comment type="subcellular location">
    <subcellularLocation>
        <location evidence="1">Cell outer membrane</location>
    </subcellularLocation>
</comment>
<feature type="signal peptide" evidence="6">
    <location>
        <begin position="1"/>
        <end position="21"/>
    </location>
</feature>
<dbReference type="GO" id="GO:0009279">
    <property type="term" value="C:cell outer membrane"/>
    <property type="evidence" value="ECO:0007669"/>
    <property type="project" value="UniProtKB-SubCell"/>
</dbReference>
<keyword evidence="4" id="KW-0472">Membrane</keyword>
<organism evidence="9 10">
    <name type="scientific">Sphingobacterium nematocida</name>
    <dbReference type="NCBI Taxonomy" id="1513896"/>
    <lineage>
        <taxon>Bacteria</taxon>
        <taxon>Pseudomonadati</taxon>
        <taxon>Bacteroidota</taxon>
        <taxon>Sphingobacteriia</taxon>
        <taxon>Sphingobacteriales</taxon>
        <taxon>Sphingobacteriaceae</taxon>
        <taxon>Sphingobacterium</taxon>
    </lineage>
</organism>
<evidence type="ECO:0000313" key="9">
    <source>
        <dbReference type="EMBL" id="SKB70751.1"/>
    </source>
</evidence>
<evidence type="ECO:0000256" key="2">
    <source>
        <dbReference type="ARBA" id="ARBA00006275"/>
    </source>
</evidence>
<dbReference type="Pfam" id="PF07980">
    <property type="entry name" value="SusD_RagB"/>
    <property type="match status" value="1"/>
</dbReference>
<gene>
    <name evidence="9" type="ORF">SAMN05660841_01946</name>
</gene>
<dbReference type="OrthoDB" id="1097962at2"/>
<keyword evidence="3 6" id="KW-0732">Signal</keyword>
<dbReference type="AlphaFoldDB" id="A0A1T5DGP8"/>
<dbReference type="Proteomes" id="UP000190150">
    <property type="component" value="Unassembled WGS sequence"/>
</dbReference>
<comment type="similarity">
    <text evidence="2">Belongs to the SusD family.</text>
</comment>
<dbReference type="InterPro" id="IPR033985">
    <property type="entry name" value="SusD-like_N"/>
</dbReference>
<dbReference type="STRING" id="1513896.SAMN05660841_01946"/>
<evidence type="ECO:0000256" key="4">
    <source>
        <dbReference type="ARBA" id="ARBA00023136"/>
    </source>
</evidence>
<keyword evidence="5" id="KW-0998">Cell outer membrane</keyword>
<dbReference type="SUPFAM" id="SSF48452">
    <property type="entry name" value="TPR-like"/>
    <property type="match status" value="1"/>
</dbReference>
<accession>A0A1T5DGP8</accession>
<evidence type="ECO:0000259" key="8">
    <source>
        <dbReference type="Pfam" id="PF14322"/>
    </source>
</evidence>
<proteinExistence type="inferred from homology"/>
<dbReference type="InterPro" id="IPR011990">
    <property type="entry name" value="TPR-like_helical_dom_sf"/>
</dbReference>
<dbReference type="InterPro" id="IPR012944">
    <property type="entry name" value="SusD_RagB_dom"/>
</dbReference>
<sequence length="474" mass="54305">MKNTIFILFVLSLLTFTSSCTKWLNVQPEDRFSEEQVFSSREGYEEAINGIYLNLSSNSLYGDNLTLTVPDIFAQLFKTNGSPVNKWSKIGSYDYTDKDVVKRFDAIWTEAYVAIANINKLLENIDKTGEQVLGTDRMKTMKGELLGLRGFLHFDLFRFYGPIYDSKDSTLNSIPYYSQVGEEIQPLLPANNLLDSVLSDINKALPLLENDPVKALGYRLQNNQRFNYFSVLATKARILLLRKDFAGANEAAKKIVAVSDLLFPWIVGSKITADLQNPDRIFHTELLFSVYSNDLYNNYDKYFHFELAYNVLAGGSDLFLEKIFETKTADYRYQTTWKPSPTVVPYRTFYKYADIAEKRPGLQMQRNVIPVIRLSEMYYILAETEPDPTKALAYLNKVLNARGLASLTAGPNVDLKTEILKEYRKEFFGEGQLWYYYKRRKITSILSSFPNNNNGTIPSSAWVVPIPDEELANR</sequence>
<dbReference type="Pfam" id="PF14322">
    <property type="entry name" value="SusD-like_3"/>
    <property type="match status" value="1"/>
</dbReference>
<evidence type="ECO:0000313" key="10">
    <source>
        <dbReference type="Proteomes" id="UP000190150"/>
    </source>
</evidence>
<reference evidence="10" key="1">
    <citation type="submission" date="2017-02" db="EMBL/GenBank/DDBJ databases">
        <authorList>
            <person name="Varghese N."/>
            <person name="Submissions S."/>
        </authorList>
    </citation>
    <scope>NUCLEOTIDE SEQUENCE [LARGE SCALE GENOMIC DNA]</scope>
    <source>
        <strain evidence="10">DSM 24091</strain>
    </source>
</reference>
<keyword evidence="10" id="KW-1185">Reference proteome</keyword>